<keyword evidence="3" id="KW-1185">Reference proteome</keyword>
<evidence type="ECO:0000259" key="1">
    <source>
        <dbReference type="PROSITE" id="PS50943"/>
    </source>
</evidence>
<evidence type="ECO:0000313" key="2">
    <source>
        <dbReference type="EMBL" id="GAA4203285.1"/>
    </source>
</evidence>
<dbReference type="SUPFAM" id="SSF47413">
    <property type="entry name" value="lambda repressor-like DNA-binding domains"/>
    <property type="match status" value="1"/>
</dbReference>
<dbReference type="RefSeq" id="WP_344851265.1">
    <property type="nucleotide sequence ID" value="NZ_BAABBY010000004.1"/>
</dbReference>
<dbReference type="PROSITE" id="PS50943">
    <property type="entry name" value="HTH_CROC1"/>
    <property type="match status" value="1"/>
</dbReference>
<sequence>MSIVKDNKKDFSMTIAPSDGHQLNKDKKTLVETYASQIQAGRSPERLIRNEMLSVLYRLEEYLQQEDLKTKEVYTIEYFVVEFCKVLGLNKSQFAGHLDTDVSNLNKYLKGQRAFNTELAMKFSRFFHTPVDVWLKVQLKNDLIALHEADKGHQFDKYDYKKILHFA</sequence>
<dbReference type="Gene3D" id="1.10.260.40">
    <property type="entry name" value="lambda repressor-like DNA-binding domains"/>
    <property type="match status" value="1"/>
</dbReference>
<organism evidence="2 3">
    <name type="scientific">Pedobacter jeongneungensis</name>
    <dbReference type="NCBI Taxonomy" id="947309"/>
    <lineage>
        <taxon>Bacteria</taxon>
        <taxon>Pseudomonadati</taxon>
        <taxon>Bacteroidota</taxon>
        <taxon>Sphingobacteriia</taxon>
        <taxon>Sphingobacteriales</taxon>
        <taxon>Sphingobacteriaceae</taxon>
        <taxon>Pedobacter</taxon>
    </lineage>
</organism>
<dbReference type="InterPro" id="IPR010982">
    <property type="entry name" value="Lambda_DNA-bd_dom_sf"/>
</dbReference>
<name>A0ABP8BDH9_9SPHI</name>
<comment type="caution">
    <text evidence="2">The sequence shown here is derived from an EMBL/GenBank/DDBJ whole genome shotgun (WGS) entry which is preliminary data.</text>
</comment>
<gene>
    <name evidence="2" type="ORF">GCM10022289_19280</name>
</gene>
<dbReference type="EMBL" id="BAABBY010000004">
    <property type="protein sequence ID" value="GAA4203285.1"/>
    <property type="molecule type" value="Genomic_DNA"/>
</dbReference>
<dbReference type="InterPro" id="IPR001387">
    <property type="entry name" value="Cro/C1-type_HTH"/>
</dbReference>
<proteinExistence type="predicted"/>
<reference evidence="3" key="1">
    <citation type="journal article" date="2019" name="Int. J. Syst. Evol. Microbiol.">
        <title>The Global Catalogue of Microorganisms (GCM) 10K type strain sequencing project: providing services to taxonomists for standard genome sequencing and annotation.</title>
        <authorList>
            <consortium name="The Broad Institute Genomics Platform"/>
            <consortium name="The Broad Institute Genome Sequencing Center for Infectious Disease"/>
            <person name="Wu L."/>
            <person name="Ma J."/>
        </authorList>
    </citation>
    <scope>NUCLEOTIDE SEQUENCE [LARGE SCALE GENOMIC DNA]</scope>
    <source>
        <strain evidence="3">JCM 17626</strain>
    </source>
</reference>
<evidence type="ECO:0000313" key="3">
    <source>
        <dbReference type="Proteomes" id="UP001501772"/>
    </source>
</evidence>
<protein>
    <recommendedName>
        <fullName evidence="1">HTH cro/C1-type domain-containing protein</fullName>
    </recommendedName>
</protein>
<dbReference type="Proteomes" id="UP001501772">
    <property type="component" value="Unassembled WGS sequence"/>
</dbReference>
<accession>A0ABP8BDH9</accession>
<feature type="domain" description="HTH cro/C1-type" evidence="1">
    <location>
        <begin position="80"/>
        <end position="134"/>
    </location>
</feature>